<feature type="transmembrane region" description="Helical" evidence="1">
    <location>
        <begin position="58"/>
        <end position="80"/>
    </location>
</feature>
<dbReference type="Proteomes" id="UP000193920">
    <property type="component" value="Unassembled WGS sequence"/>
</dbReference>
<keyword evidence="1" id="KW-0472">Membrane</keyword>
<accession>A0A1Y2C4W9</accession>
<reference evidence="2 3" key="1">
    <citation type="submission" date="2016-08" db="EMBL/GenBank/DDBJ databases">
        <title>A Parts List for Fungal Cellulosomes Revealed by Comparative Genomics.</title>
        <authorList>
            <consortium name="DOE Joint Genome Institute"/>
            <person name="Haitjema C.H."/>
            <person name="Gilmore S.P."/>
            <person name="Henske J.K."/>
            <person name="Solomon K.V."/>
            <person name="De Groot R."/>
            <person name="Kuo A."/>
            <person name="Mondo S.J."/>
            <person name="Salamov A.A."/>
            <person name="Labutti K."/>
            <person name="Zhao Z."/>
            <person name="Chiniquy J."/>
            <person name="Barry K."/>
            <person name="Brewer H.M."/>
            <person name="Purvine S.O."/>
            <person name="Wright A.T."/>
            <person name="Boxma B."/>
            <person name="Van Alen T."/>
            <person name="Hackstein J.H."/>
            <person name="Baker S.E."/>
            <person name="Grigoriev I.V."/>
            <person name="O'Malley M.A."/>
        </authorList>
    </citation>
    <scope>NUCLEOTIDE SEQUENCE [LARGE SCALE GENOMIC DNA]</scope>
    <source>
        <strain evidence="2 3">G1</strain>
    </source>
</reference>
<protein>
    <submittedName>
        <fullName evidence="2">Uncharacterized protein</fullName>
    </submittedName>
</protein>
<dbReference type="AlphaFoldDB" id="A0A1Y2C4W9"/>
<comment type="caution">
    <text evidence="2">The sequence shown here is derived from an EMBL/GenBank/DDBJ whole genome shotgun (WGS) entry which is preliminary data.</text>
</comment>
<evidence type="ECO:0000256" key="1">
    <source>
        <dbReference type="SAM" id="Phobius"/>
    </source>
</evidence>
<dbReference type="EMBL" id="MCOG01000121">
    <property type="protein sequence ID" value="ORY42078.1"/>
    <property type="molecule type" value="Genomic_DNA"/>
</dbReference>
<organism evidence="2 3">
    <name type="scientific">Neocallimastix californiae</name>
    <dbReference type="NCBI Taxonomy" id="1754190"/>
    <lineage>
        <taxon>Eukaryota</taxon>
        <taxon>Fungi</taxon>
        <taxon>Fungi incertae sedis</taxon>
        <taxon>Chytridiomycota</taxon>
        <taxon>Chytridiomycota incertae sedis</taxon>
        <taxon>Neocallimastigomycetes</taxon>
        <taxon>Neocallimastigales</taxon>
        <taxon>Neocallimastigaceae</taxon>
        <taxon>Neocallimastix</taxon>
    </lineage>
</organism>
<feature type="transmembrane region" description="Helical" evidence="1">
    <location>
        <begin position="31"/>
        <end position="52"/>
    </location>
</feature>
<name>A0A1Y2C4W9_9FUNG</name>
<sequence>MNNFNLNIIGKGNINNNHINIKRKSYLINKLTIYTLLVSTIEKSGYSPFLFFLFNSKILLLLFVYLISNLTIFILLLLIVDKTDKTRSILLYFSLIFKLMQFS</sequence>
<evidence type="ECO:0000313" key="2">
    <source>
        <dbReference type="EMBL" id="ORY42078.1"/>
    </source>
</evidence>
<keyword evidence="1" id="KW-1133">Transmembrane helix</keyword>
<gene>
    <name evidence="2" type="ORF">LY90DRAFT_510035</name>
</gene>
<keyword evidence="1" id="KW-0812">Transmembrane</keyword>
<evidence type="ECO:0000313" key="3">
    <source>
        <dbReference type="Proteomes" id="UP000193920"/>
    </source>
</evidence>
<keyword evidence="3" id="KW-1185">Reference proteome</keyword>
<proteinExistence type="predicted"/>